<evidence type="ECO:0000313" key="2">
    <source>
        <dbReference type="EMBL" id="GAH76034.1"/>
    </source>
</evidence>
<feature type="non-terminal residue" evidence="2">
    <location>
        <position position="1"/>
    </location>
</feature>
<protein>
    <submittedName>
        <fullName evidence="2">Uncharacterized protein</fullName>
    </submittedName>
</protein>
<reference evidence="2" key="1">
    <citation type="journal article" date="2014" name="Front. Microbiol.">
        <title>High frequency of phylogenetically diverse reductive dehalogenase-homologous genes in deep subseafloor sedimentary metagenomes.</title>
        <authorList>
            <person name="Kawai M."/>
            <person name="Futagami T."/>
            <person name="Toyoda A."/>
            <person name="Takaki Y."/>
            <person name="Nishi S."/>
            <person name="Hori S."/>
            <person name="Arai W."/>
            <person name="Tsubouchi T."/>
            <person name="Morono Y."/>
            <person name="Uchiyama I."/>
            <person name="Ito T."/>
            <person name="Fujiyama A."/>
            <person name="Inagaki F."/>
            <person name="Takami H."/>
        </authorList>
    </citation>
    <scope>NUCLEOTIDE SEQUENCE</scope>
    <source>
        <strain evidence="2">Expedition CK06-06</strain>
    </source>
</reference>
<sequence length="73" mass="8118">GSTESSVLPYQFTVLNLRAIPSHLTLAIFMNADRVEAILSLIIGVAAQLVVHLVYCHYVEPRPLHECEKGDEE</sequence>
<accession>X1JCG7</accession>
<evidence type="ECO:0000256" key="1">
    <source>
        <dbReference type="SAM" id="Phobius"/>
    </source>
</evidence>
<organism evidence="2">
    <name type="scientific">marine sediment metagenome</name>
    <dbReference type="NCBI Taxonomy" id="412755"/>
    <lineage>
        <taxon>unclassified sequences</taxon>
        <taxon>metagenomes</taxon>
        <taxon>ecological metagenomes</taxon>
    </lineage>
</organism>
<keyword evidence="1" id="KW-0812">Transmembrane</keyword>
<keyword evidence="1" id="KW-0472">Membrane</keyword>
<feature type="transmembrane region" description="Helical" evidence="1">
    <location>
        <begin position="37"/>
        <end position="55"/>
    </location>
</feature>
<keyword evidence="1" id="KW-1133">Transmembrane helix</keyword>
<gene>
    <name evidence="2" type="ORF">S03H2_44354</name>
</gene>
<proteinExistence type="predicted"/>
<comment type="caution">
    <text evidence="2">The sequence shown here is derived from an EMBL/GenBank/DDBJ whole genome shotgun (WGS) entry which is preliminary data.</text>
</comment>
<dbReference type="EMBL" id="BARU01027727">
    <property type="protein sequence ID" value="GAH76034.1"/>
    <property type="molecule type" value="Genomic_DNA"/>
</dbReference>
<dbReference type="AlphaFoldDB" id="X1JCG7"/>
<name>X1JCG7_9ZZZZ</name>